<feature type="compositionally biased region" description="Low complexity" evidence="7">
    <location>
        <begin position="287"/>
        <end position="296"/>
    </location>
</feature>
<dbReference type="Gene3D" id="6.10.160.20">
    <property type="match status" value="1"/>
</dbReference>
<evidence type="ECO:0000256" key="4">
    <source>
        <dbReference type="ARBA" id="ARBA00023015"/>
    </source>
</evidence>
<dbReference type="EnsemblPlants" id="ONIVA10G06510.1">
    <property type="protein sequence ID" value="ONIVA10G06510.1"/>
    <property type="gene ID" value="ONIVA10G06510"/>
</dbReference>
<dbReference type="InterPro" id="IPR024145">
    <property type="entry name" value="His_deAcase_SAP30/SAP30L"/>
</dbReference>
<feature type="compositionally biased region" description="Basic residues" evidence="7">
    <location>
        <begin position="267"/>
        <end position="277"/>
    </location>
</feature>
<accession>A0A0E0IQZ9</accession>
<reference evidence="9" key="1">
    <citation type="submission" date="2015-04" db="UniProtKB">
        <authorList>
            <consortium name="EnsemblPlants"/>
        </authorList>
    </citation>
    <scope>IDENTIFICATION</scope>
    <source>
        <strain evidence="9">SL10</strain>
    </source>
</reference>
<evidence type="ECO:0000259" key="8">
    <source>
        <dbReference type="Pfam" id="PF13867"/>
    </source>
</evidence>
<dbReference type="GO" id="GO:0003712">
    <property type="term" value="F:transcription coregulator activity"/>
    <property type="evidence" value="ECO:0007669"/>
    <property type="project" value="TreeGrafter"/>
</dbReference>
<evidence type="ECO:0000313" key="9">
    <source>
        <dbReference type="EnsemblPlants" id="ONIVA10G06510.1"/>
    </source>
</evidence>
<feature type="region of interest" description="Disordered" evidence="7">
    <location>
        <begin position="254"/>
        <end position="296"/>
    </location>
</feature>
<dbReference type="Pfam" id="PF13867">
    <property type="entry name" value="SAP30_Sin3_bdg"/>
    <property type="match status" value="1"/>
</dbReference>
<feature type="compositionally biased region" description="Polar residues" evidence="7">
    <location>
        <begin position="71"/>
        <end position="84"/>
    </location>
</feature>
<comment type="subcellular location">
    <subcellularLocation>
        <location evidence="1">Nucleus</location>
    </subcellularLocation>
</comment>
<keyword evidence="6" id="KW-0539">Nucleus</keyword>
<feature type="compositionally biased region" description="Polar residues" evidence="7">
    <location>
        <begin position="254"/>
        <end position="266"/>
    </location>
</feature>
<evidence type="ECO:0000256" key="6">
    <source>
        <dbReference type="ARBA" id="ARBA00023242"/>
    </source>
</evidence>
<dbReference type="GO" id="GO:0006355">
    <property type="term" value="P:regulation of DNA-templated transcription"/>
    <property type="evidence" value="ECO:0007669"/>
    <property type="project" value="TreeGrafter"/>
</dbReference>
<dbReference type="STRING" id="4536.A0A0E0IQZ9"/>
<feature type="compositionally biased region" description="Low complexity" evidence="7">
    <location>
        <begin position="85"/>
        <end position="99"/>
    </location>
</feature>
<dbReference type="Gramene" id="ONIVA10G06510.1">
    <property type="protein sequence ID" value="ONIVA10G06510.1"/>
    <property type="gene ID" value="ONIVA10G06510"/>
</dbReference>
<reference evidence="9" key="2">
    <citation type="submission" date="2018-04" db="EMBL/GenBank/DDBJ databases">
        <title>OnivRS2 (Oryza nivara Reference Sequence Version 2).</title>
        <authorList>
            <person name="Zhang J."/>
            <person name="Kudrna D."/>
            <person name="Lee S."/>
            <person name="Talag J."/>
            <person name="Rajasekar S."/>
            <person name="Welchert J."/>
            <person name="Hsing Y.-I."/>
            <person name="Wing R.A."/>
        </authorList>
    </citation>
    <scope>NUCLEOTIDE SEQUENCE [LARGE SCALE GENOMIC DNA]</scope>
</reference>
<proteinExistence type="inferred from homology"/>
<dbReference type="InterPro" id="IPR025718">
    <property type="entry name" value="SAP30_Sin3-bd"/>
</dbReference>
<dbReference type="HOGENOM" id="CLU_757350_0_0_1"/>
<evidence type="ECO:0000256" key="3">
    <source>
        <dbReference type="ARBA" id="ARBA00022491"/>
    </source>
</evidence>
<feature type="region of interest" description="Disordered" evidence="7">
    <location>
        <begin position="71"/>
        <end position="99"/>
    </location>
</feature>
<comment type="similarity">
    <text evidence="2">Belongs to the SAP30 family.</text>
</comment>
<dbReference type="PANTHER" id="PTHR13286:SF6">
    <property type="entry name" value="HISTONE DEACETYLASE COMPLEX SUBUNIT SAP30L-RELATED"/>
    <property type="match status" value="1"/>
</dbReference>
<keyword evidence="5" id="KW-0804">Transcription</keyword>
<dbReference type="eggNOG" id="ENOG502QSKD">
    <property type="taxonomic scope" value="Eukaryota"/>
</dbReference>
<feature type="domain" description="Histone deacetylase complex subunit SAP30 Sin3 binding" evidence="8">
    <location>
        <begin position="311"/>
        <end position="351"/>
    </location>
</feature>
<dbReference type="InterPro" id="IPR038291">
    <property type="entry name" value="SAP30_C_sf"/>
</dbReference>
<dbReference type="AlphaFoldDB" id="A0A0E0IQZ9"/>
<dbReference type="GO" id="GO:0000118">
    <property type="term" value="C:histone deacetylase complex"/>
    <property type="evidence" value="ECO:0007669"/>
    <property type="project" value="TreeGrafter"/>
</dbReference>
<evidence type="ECO:0000256" key="2">
    <source>
        <dbReference type="ARBA" id="ARBA00006283"/>
    </source>
</evidence>
<evidence type="ECO:0000256" key="1">
    <source>
        <dbReference type="ARBA" id="ARBA00004123"/>
    </source>
</evidence>
<keyword evidence="3" id="KW-0678">Repressor</keyword>
<keyword evidence="4" id="KW-0805">Transcription regulation</keyword>
<dbReference type="PANTHER" id="PTHR13286">
    <property type="entry name" value="SAP30"/>
    <property type="match status" value="1"/>
</dbReference>
<evidence type="ECO:0000256" key="7">
    <source>
        <dbReference type="SAM" id="MobiDB-lite"/>
    </source>
</evidence>
<evidence type="ECO:0000313" key="10">
    <source>
        <dbReference type="Proteomes" id="UP000006591"/>
    </source>
</evidence>
<sequence>MDQLGTTTTASNQLIVATFHRVCGRLRRLHLSQHVARVVPCATQMNSDEEHISLGLHVLYLATGEIAAKNPVQQRTTAQRAKANSQKTQTKTRSTPPSTTPALYPGFVVELLGELWVLVGPISSLEQEGFQDRGNWGPIWCQLGSNLEVEAIDPAGEMIAAVGRGPEGWGEDEMSVLPRHTKVVVTGNNRTKSVLVGLHGVVKKAVGLGGWHWLVLTNGIEVKLQRNALSVIEPPTGNEDDDKFDCENMQWNSSDLASDDAQSPKPQRSRSRQHRGFQTKSFSRSMSCDSHSKASFSSSSRAHTKVDLSKLEMTALWRYWRHFNLDASPNPSREQLVDAVQRHFVSQVIVGFVQAAKRLKTNVKVA</sequence>
<keyword evidence="10" id="KW-1185">Reference proteome</keyword>
<dbReference type="Proteomes" id="UP000006591">
    <property type="component" value="Chromosome 10"/>
</dbReference>
<name>A0A0E0IQZ9_ORYNI</name>
<protein>
    <recommendedName>
        <fullName evidence="8">Histone deacetylase complex subunit SAP30 Sin3 binding domain-containing protein</fullName>
    </recommendedName>
</protein>
<organism evidence="9">
    <name type="scientific">Oryza nivara</name>
    <name type="common">Indian wild rice</name>
    <name type="synonym">Oryza sativa f. spontanea</name>
    <dbReference type="NCBI Taxonomy" id="4536"/>
    <lineage>
        <taxon>Eukaryota</taxon>
        <taxon>Viridiplantae</taxon>
        <taxon>Streptophyta</taxon>
        <taxon>Embryophyta</taxon>
        <taxon>Tracheophyta</taxon>
        <taxon>Spermatophyta</taxon>
        <taxon>Magnoliopsida</taxon>
        <taxon>Liliopsida</taxon>
        <taxon>Poales</taxon>
        <taxon>Poaceae</taxon>
        <taxon>BOP clade</taxon>
        <taxon>Oryzoideae</taxon>
        <taxon>Oryzeae</taxon>
        <taxon>Oryzinae</taxon>
        <taxon>Oryza</taxon>
    </lineage>
</organism>
<evidence type="ECO:0000256" key="5">
    <source>
        <dbReference type="ARBA" id="ARBA00023163"/>
    </source>
</evidence>